<evidence type="ECO:0000256" key="4">
    <source>
        <dbReference type="RuleBase" id="RU004020"/>
    </source>
</evidence>
<evidence type="ECO:0000256" key="3">
    <source>
        <dbReference type="ARBA" id="ARBA00023242"/>
    </source>
</evidence>
<protein>
    <recommendedName>
        <fullName evidence="6">HSF-type DNA-binding domain-containing protein</fullName>
    </recommendedName>
</protein>
<evidence type="ECO:0000256" key="5">
    <source>
        <dbReference type="SAM" id="MobiDB-lite"/>
    </source>
</evidence>
<dbReference type="Gene3D" id="1.10.10.10">
    <property type="entry name" value="Winged helix-like DNA-binding domain superfamily/Winged helix DNA-binding domain"/>
    <property type="match status" value="1"/>
</dbReference>
<dbReference type="Proteomes" id="UP000836788">
    <property type="component" value="Chromosome 9"/>
</dbReference>
<dbReference type="InterPro" id="IPR000232">
    <property type="entry name" value="HSF_DNA-bd"/>
</dbReference>
<gene>
    <name evidence="7" type="ORF">PTTT1_LOCUS54707</name>
</gene>
<evidence type="ECO:0000256" key="1">
    <source>
        <dbReference type="ARBA" id="ARBA00004123"/>
    </source>
</evidence>
<dbReference type="InterPro" id="IPR036390">
    <property type="entry name" value="WH_DNA-bd_sf"/>
</dbReference>
<feature type="region of interest" description="Disordered" evidence="5">
    <location>
        <begin position="1"/>
        <end position="47"/>
    </location>
</feature>
<dbReference type="GO" id="GO:0003700">
    <property type="term" value="F:DNA-binding transcription factor activity"/>
    <property type="evidence" value="ECO:0007669"/>
    <property type="project" value="InterPro"/>
</dbReference>
<dbReference type="FunFam" id="1.10.10.10:FF:000479">
    <property type="entry name" value="Predicted protein"/>
    <property type="match status" value="1"/>
</dbReference>
<organism evidence="7">
    <name type="scientific">Phaeodactylum tricornutum</name>
    <name type="common">Diatom</name>
    <dbReference type="NCBI Taxonomy" id="2850"/>
    <lineage>
        <taxon>Eukaryota</taxon>
        <taxon>Sar</taxon>
        <taxon>Stramenopiles</taxon>
        <taxon>Ochrophyta</taxon>
        <taxon>Bacillariophyta</taxon>
        <taxon>Bacillariophyceae</taxon>
        <taxon>Bacillariophycidae</taxon>
        <taxon>Naviculales</taxon>
        <taxon>Phaeodactylaceae</taxon>
        <taxon>Phaeodactylum</taxon>
    </lineage>
</organism>
<evidence type="ECO:0000313" key="7">
    <source>
        <dbReference type="EMBL" id="CAG9294446.1"/>
    </source>
</evidence>
<reference evidence="7" key="1">
    <citation type="submission" date="2022-02" db="EMBL/GenBank/DDBJ databases">
        <authorList>
            <person name="Giguere J D."/>
        </authorList>
    </citation>
    <scope>NUCLEOTIDE SEQUENCE</scope>
    <source>
        <strain evidence="7">CCAP 1055/1</strain>
    </source>
</reference>
<dbReference type="GO" id="GO:0005634">
    <property type="term" value="C:nucleus"/>
    <property type="evidence" value="ECO:0007669"/>
    <property type="project" value="UniProtKB-SubCell"/>
</dbReference>
<keyword evidence="2" id="KW-0238">DNA-binding</keyword>
<dbReference type="AlphaFoldDB" id="A0A8J9X904"/>
<comment type="similarity">
    <text evidence="4">Belongs to the HSF family.</text>
</comment>
<dbReference type="SUPFAM" id="SSF46785">
    <property type="entry name" value="Winged helix' DNA-binding domain"/>
    <property type="match status" value="1"/>
</dbReference>
<dbReference type="PANTHER" id="PTHR10015:SF206">
    <property type="entry name" value="HSF-TYPE DNA-BINDING DOMAIN-CONTAINING PROTEIN"/>
    <property type="match status" value="1"/>
</dbReference>
<dbReference type="GO" id="GO:0043565">
    <property type="term" value="F:sequence-specific DNA binding"/>
    <property type="evidence" value="ECO:0007669"/>
    <property type="project" value="InterPro"/>
</dbReference>
<dbReference type="Pfam" id="PF00447">
    <property type="entry name" value="HSF_DNA-bind"/>
    <property type="match status" value="1"/>
</dbReference>
<evidence type="ECO:0000256" key="2">
    <source>
        <dbReference type="ARBA" id="ARBA00023125"/>
    </source>
</evidence>
<sequence length="538" mass="57071">MKSNQGKGNKKPIPDINFASGGSVLVIPSGSDDSNRKASNETDATSFPHPKEALIAQEASRCTYTNFSRNASSESVRGRTSKDLAHTFPIKLHGILSNPEFQDIIAWLPHGRAWRILQHKAFEEKVIPLYFRHGRYSSFARQVNGWGFRRITHGPDYNAYYHEMFLRGLPHLCSEMKRLTPRDINKNQKDDSPLPDFYSLSRDHPLPEASSTVGKTLLPIPASVPGTIPPASFTLGNQMSTFQGPAPAAFSALAGLNLSSLSSLFGQTAAPIPPPETVDMDSLDKHRNDILQQMIGLISSQGSARLPPAVPAPTASAPTPPTPDSLVAALLSQAGLNPSILAQLGINHGRSSSRISPPIPTQVVSGSPWNGNAFPQISNPQPSPTPPSSTMVNTSDLARLLALQHQSIAPAPINSAQAPPQVSSNSLDLARLLGWGAAATNQTSTAQSPALSDTNSMTAALLQLQRQITEGAYSAPIQAQHPGTVPIPTAVNPDLLTLQRQLLEAQFGGNNGLLAALGLGTHSTNSGGAPTNNSNGIP</sequence>
<dbReference type="PRINTS" id="PR00056">
    <property type="entry name" value="HSFDOMAIN"/>
</dbReference>
<keyword evidence="3" id="KW-0539">Nucleus</keyword>
<accession>A0A8J9X904</accession>
<proteinExistence type="inferred from homology"/>
<dbReference type="PANTHER" id="PTHR10015">
    <property type="entry name" value="HEAT SHOCK TRANSCRIPTION FACTOR"/>
    <property type="match status" value="1"/>
</dbReference>
<dbReference type="EMBL" id="OU594950">
    <property type="protein sequence ID" value="CAG9294446.1"/>
    <property type="molecule type" value="Genomic_DNA"/>
</dbReference>
<feature type="domain" description="HSF-type DNA-binding" evidence="6">
    <location>
        <begin position="84"/>
        <end position="179"/>
    </location>
</feature>
<dbReference type="SMART" id="SM00415">
    <property type="entry name" value="HSF"/>
    <property type="match status" value="1"/>
</dbReference>
<feature type="region of interest" description="Disordered" evidence="5">
    <location>
        <begin position="372"/>
        <end position="392"/>
    </location>
</feature>
<comment type="subcellular location">
    <subcellularLocation>
        <location evidence="1">Nucleus</location>
    </subcellularLocation>
</comment>
<name>A0A8J9X904_PHATR</name>
<feature type="region of interest" description="Disordered" evidence="5">
    <location>
        <begin position="303"/>
        <end position="323"/>
    </location>
</feature>
<dbReference type="InterPro" id="IPR036388">
    <property type="entry name" value="WH-like_DNA-bd_sf"/>
</dbReference>
<evidence type="ECO:0000259" key="6">
    <source>
        <dbReference type="SMART" id="SM00415"/>
    </source>
</evidence>